<feature type="transmembrane region" description="Helical" evidence="2">
    <location>
        <begin position="7"/>
        <end position="26"/>
    </location>
</feature>
<organism evidence="3 4">
    <name type="scientific">Paspalum notatum var. saurae</name>
    <dbReference type="NCBI Taxonomy" id="547442"/>
    <lineage>
        <taxon>Eukaryota</taxon>
        <taxon>Viridiplantae</taxon>
        <taxon>Streptophyta</taxon>
        <taxon>Embryophyta</taxon>
        <taxon>Tracheophyta</taxon>
        <taxon>Spermatophyta</taxon>
        <taxon>Magnoliopsida</taxon>
        <taxon>Liliopsida</taxon>
        <taxon>Poales</taxon>
        <taxon>Poaceae</taxon>
        <taxon>PACMAD clade</taxon>
        <taxon>Panicoideae</taxon>
        <taxon>Andropogonodae</taxon>
        <taxon>Paspaleae</taxon>
        <taxon>Paspalinae</taxon>
        <taxon>Paspalum</taxon>
    </lineage>
</organism>
<sequence>MRPDSSVWPIWVVKIVIYTHAFGPPLTTSVRGGLWQGSRMQPPVRLLAASAVGGGAGFSAVILRSVREWRRGKRCRKVISFSSSGSGGEEEAARSETPEEARKRLAELDALLEGLIEPKMRPPVPPPRPLDPYLDRAVMTGRGSTDELPEFSPTYLAFSTLALFILTIFTNVMFNLYIKPSLDGVYPPERIERVPLVNPADRPSE</sequence>
<feature type="region of interest" description="Disordered" evidence="1">
    <location>
        <begin position="80"/>
        <end position="101"/>
    </location>
</feature>
<gene>
    <name evidence="3" type="ORF">U9M48_015625</name>
</gene>
<dbReference type="PANTHER" id="PTHR37716">
    <property type="entry name" value="OS07G0568900 PROTEIN"/>
    <property type="match status" value="1"/>
</dbReference>
<evidence type="ECO:0000256" key="2">
    <source>
        <dbReference type="SAM" id="Phobius"/>
    </source>
</evidence>
<accession>A0AAQ3T4L4</accession>
<protein>
    <submittedName>
        <fullName evidence="3">Uncharacterized protein</fullName>
    </submittedName>
</protein>
<evidence type="ECO:0000313" key="3">
    <source>
        <dbReference type="EMBL" id="WVZ66406.1"/>
    </source>
</evidence>
<proteinExistence type="predicted"/>
<dbReference type="EMBL" id="CP144747">
    <property type="protein sequence ID" value="WVZ66406.1"/>
    <property type="molecule type" value="Genomic_DNA"/>
</dbReference>
<dbReference type="GO" id="GO:0009535">
    <property type="term" value="C:chloroplast thylakoid membrane"/>
    <property type="evidence" value="ECO:0007669"/>
    <property type="project" value="TreeGrafter"/>
</dbReference>
<dbReference type="PANTHER" id="PTHR37716:SF1">
    <property type="entry name" value="OS07G0568900 PROTEIN"/>
    <property type="match status" value="1"/>
</dbReference>
<reference evidence="3 4" key="1">
    <citation type="submission" date="2024-02" db="EMBL/GenBank/DDBJ databases">
        <title>High-quality chromosome-scale genome assembly of Pensacola bahiagrass (Paspalum notatum Flugge var. saurae).</title>
        <authorList>
            <person name="Vega J.M."/>
            <person name="Podio M."/>
            <person name="Orjuela J."/>
            <person name="Siena L.A."/>
            <person name="Pessino S.C."/>
            <person name="Combes M.C."/>
            <person name="Mariac C."/>
            <person name="Albertini E."/>
            <person name="Pupilli F."/>
            <person name="Ortiz J.P.A."/>
            <person name="Leblanc O."/>
        </authorList>
    </citation>
    <scope>NUCLEOTIDE SEQUENCE [LARGE SCALE GENOMIC DNA]</scope>
    <source>
        <strain evidence="3">R1</strain>
        <tissue evidence="3">Leaf</tissue>
    </source>
</reference>
<name>A0AAQ3T4L4_PASNO</name>
<feature type="transmembrane region" description="Helical" evidence="2">
    <location>
        <begin position="155"/>
        <end position="178"/>
    </location>
</feature>
<feature type="compositionally biased region" description="Basic and acidic residues" evidence="1">
    <location>
        <begin position="91"/>
        <end position="101"/>
    </location>
</feature>
<dbReference type="Proteomes" id="UP001341281">
    <property type="component" value="Chromosome 03"/>
</dbReference>
<keyword evidence="4" id="KW-1185">Reference proteome</keyword>
<keyword evidence="2" id="KW-1133">Transmembrane helix</keyword>
<keyword evidence="2" id="KW-0812">Transmembrane</keyword>
<feature type="transmembrane region" description="Helical" evidence="2">
    <location>
        <begin position="46"/>
        <end position="66"/>
    </location>
</feature>
<dbReference type="AlphaFoldDB" id="A0AAQ3T4L4"/>
<evidence type="ECO:0000256" key="1">
    <source>
        <dbReference type="SAM" id="MobiDB-lite"/>
    </source>
</evidence>
<keyword evidence="2" id="KW-0472">Membrane</keyword>
<evidence type="ECO:0000313" key="4">
    <source>
        <dbReference type="Proteomes" id="UP001341281"/>
    </source>
</evidence>